<accession>A0A553NNM3</accession>
<protein>
    <recommendedName>
        <fullName evidence="2">Peripheral subunit-binding (PSBD) domain-containing protein</fullName>
    </recommendedName>
</protein>
<dbReference type="InterPro" id="IPR000089">
    <property type="entry name" value="Biotin_lipoyl"/>
</dbReference>
<dbReference type="PANTHER" id="PTHR23151">
    <property type="entry name" value="DIHYDROLIPOAMIDE ACETYL/SUCCINYL-TRANSFERASE-RELATED"/>
    <property type="match status" value="1"/>
</dbReference>
<name>A0A553NNM3_TIGCA</name>
<evidence type="ECO:0000313" key="3">
    <source>
        <dbReference type="EMBL" id="TRY67025.1"/>
    </source>
</evidence>
<organism evidence="3 4">
    <name type="scientific">Tigriopus californicus</name>
    <name type="common">Marine copepod</name>
    <dbReference type="NCBI Taxonomy" id="6832"/>
    <lineage>
        <taxon>Eukaryota</taxon>
        <taxon>Metazoa</taxon>
        <taxon>Ecdysozoa</taxon>
        <taxon>Arthropoda</taxon>
        <taxon>Crustacea</taxon>
        <taxon>Multicrustacea</taxon>
        <taxon>Hexanauplia</taxon>
        <taxon>Copepoda</taxon>
        <taxon>Harpacticoida</taxon>
        <taxon>Harpacticidae</taxon>
        <taxon>Tigriopus</taxon>
    </lineage>
</organism>
<proteinExistence type="inferred from homology"/>
<dbReference type="SUPFAM" id="SSF51230">
    <property type="entry name" value="Single hybrid motif"/>
    <property type="match status" value="1"/>
</dbReference>
<evidence type="ECO:0000256" key="1">
    <source>
        <dbReference type="ARBA" id="ARBA00007317"/>
    </source>
</evidence>
<dbReference type="EMBL" id="VCGU01000011">
    <property type="protein sequence ID" value="TRY67025.1"/>
    <property type="molecule type" value="Genomic_DNA"/>
</dbReference>
<evidence type="ECO:0000313" key="4">
    <source>
        <dbReference type="Proteomes" id="UP000318571"/>
    </source>
</evidence>
<dbReference type="GO" id="GO:0006086">
    <property type="term" value="P:pyruvate decarboxylation to acetyl-CoA"/>
    <property type="evidence" value="ECO:0007669"/>
    <property type="project" value="InterPro"/>
</dbReference>
<dbReference type="InterPro" id="IPR036625">
    <property type="entry name" value="E3-bd_dom_sf"/>
</dbReference>
<dbReference type="GO" id="GO:0045254">
    <property type="term" value="C:pyruvate dehydrogenase complex"/>
    <property type="evidence" value="ECO:0007669"/>
    <property type="project" value="InterPro"/>
</dbReference>
<dbReference type="InterPro" id="IPR011053">
    <property type="entry name" value="Single_hybrid_motif"/>
</dbReference>
<dbReference type="PROSITE" id="PS51826">
    <property type="entry name" value="PSBD"/>
    <property type="match status" value="1"/>
</dbReference>
<dbReference type="AlphaFoldDB" id="A0A553NNM3"/>
<sequence>MTTIKMKLKTLRRSIGQLRRNFLREADIIGEQDPGELSYRAAIDLKEQLRVQAGDILAEVETDKATMELEAYEDGTLLYIGVQEKEAALISPLAKKIGLEKGYDLSKIEGTGDGGRIIKTDIKQCSMGNKGSTTMHTSPMIPEAEGYQDIPISSMRHTIAKVFTESKIKLPHFYLTSLT</sequence>
<evidence type="ECO:0000259" key="2">
    <source>
        <dbReference type="PROSITE" id="PS51826"/>
    </source>
</evidence>
<comment type="caution">
    <text evidence="3">The sequence shown here is derived from an EMBL/GenBank/DDBJ whole genome shotgun (WGS) entry which is preliminary data.</text>
</comment>
<dbReference type="InterPro" id="IPR004167">
    <property type="entry name" value="PSBD"/>
</dbReference>
<dbReference type="GO" id="GO:0016746">
    <property type="term" value="F:acyltransferase activity"/>
    <property type="evidence" value="ECO:0007669"/>
    <property type="project" value="InterPro"/>
</dbReference>
<reference evidence="3 4" key="1">
    <citation type="journal article" date="2018" name="Nat. Ecol. Evol.">
        <title>Genomic signatures of mitonuclear coevolution across populations of Tigriopus californicus.</title>
        <authorList>
            <person name="Barreto F.S."/>
            <person name="Watson E.T."/>
            <person name="Lima T.G."/>
            <person name="Willett C.S."/>
            <person name="Edmands S."/>
            <person name="Li W."/>
            <person name="Burton R.S."/>
        </authorList>
    </citation>
    <scope>NUCLEOTIDE SEQUENCE [LARGE SCALE GENOMIC DNA]</scope>
    <source>
        <strain evidence="3 4">San Diego</strain>
    </source>
</reference>
<dbReference type="Pfam" id="PF00364">
    <property type="entry name" value="Biotin_lipoyl"/>
    <property type="match status" value="1"/>
</dbReference>
<feature type="domain" description="Peripheral subunit-binding (PSBD)" evidence="2">
    <location>
        <begin position="89"/>
        <end position="126"/>
    </location>
</feature>
<dbReference type="Gene3D" id="4.10.320.10">
    <property type="entry name" value="E3-binding domain"/>
    <property type="match status" value="1"/>
</dbReference>
<dbReference type="Proteomes" id="UP000318571">
    <property type="component" value="Chromosome 4"/>
</dbReference>
<keyword evidence="4" id="KW-1185">Reference proteome</keyword>
<dbReference type="PANTHER" id="PTHR23151:SF90">
    <property type="entry name" value="DIHYDROLIPOYLLYSINE-RESIDUE ACETYLTRANSFERASE COMPONENT OF PYRUVATE DEHYDROGENASE COMPLEX, MITOCHONDRIAL-RELATED"/>
    <property type="match status" value="1"/>
</dbReference>
<dbReference type="Gene3D" id="2.40.50.100">
    <property type="match status" value="1"/>
</dbReference>
<gene>
    <name evidence="3" type="ORF">TCAL_15890</name>
</gene>
<dbReference type="STRING" id="6832.A0A553NNM3"/>
<dbReference type="InterPro" id="IPR045257">
    <property type="entry name" value="E2/Pdx1"/>
</dbReference>
<comment type="similarity">
    <text evidence="1">Belongs to the 2-oxoacid dehydrogenase family.</text>
</comment>
<dbReference type="CDD" id="cd06849">
    <property type="entry name" value="lipoyl_domain"/>
    <property type="match status" value="1"/>
</dbReference>
<dbReference type="SUPFAM" id="SSF47005">
    <property type="entry name" value="Peripheral subunit-binding domain of 2-oxo acid dehydrogenase complex"/>
    <property type="match status" value="1"/>
</dbReference>
<dbReference type="Pfam" id="PF02817">
    <property type="entry name" value="E3_binding"/>
    <property type="match status" value="1"/>
</dbReference>